<evidence type="ECO:0000313" key="2">
    <source>
        <dbReference type="Proteomes" id="UP000257109"/>
    </source>
</evidence>
<gene>
    <name evidence="1" type="ORF">CR513_15348</name>
</gene>
<keyword evidence="2" id="KW-1185">Reference proteome</keyword>
<evidence type="ECO:0000313" key="1">
    <source>
        <dbReference type="EMBL" id="RDY01334.1"/>
    </source>
</evidence>
<name>A0A371HF58_MUCPR</name>
<feature type="non-terminal residue" evidence="1">
    <location>
        <position position="1"/>
    </location>
</feature>
<reference evidence="1" key="1">
    <citation type="submission" date="2018-05" db="EMBL/GenBank/DDBJ databases">
        <title>Draft genome of Mucuna pruriens seed.</title>
        <authorList>
            <person name="Nnadi N.E."/>
            <person name="Vos R."/>
            <person name="Hasami M.H."/>
            <person name="Devisetty U.K."/>
            <person name="Aguiy J.C."/>
        </authorList>
    </citation>
    <scope>NUCLEOTIDE SEQUENCE [LARGE SCALE GENOMIC DNA]</scope>
    <source>
        <strain evidence="1">JCA_2017</strain>
    </source>
</reference>
<dbReference type="Pfam" id="PF14223">
    <property type="entry name" value="Retrotran_gag_2"/>
    <property type="match status" value="1"/>
</dbReference>
<dbReference type="PANTHER" id="PTHR35317">
    <property type="entry name" value="OS04G0629600 PROTEIN"/>
    <property type="match status" value="1"/>
</dbReference>
<sequence>MTKTDDRLKEWKKVKGVSIDKEEGGPLRDETPTKEAITDVANEGKKVATSNRWYHSFFSIVDLLGKLKIRKSWLILMELFLPICEFLMARTLNNGVSRWVSSLASKKESDCKALFLIHQCLDSTDFEKIALANSAKEAWDILNKSYGGANKIKKVKLQSFCRQYELLSMNDQESIEDYFTRIQMLVNSMKACGEKLLDQQIVNKILRTLTPPPLPNLTTLW</sequence>
<protein>
    <submittedName>
        <fullName evidence="1">Uncharacterized protein</fullName>
    </submittedName>
</protein>
<dbReference type="AlphaFoldDB" id="A0A371HF58"/>
<accession>A0A371HF58</accession>
<dbReference type="OrthoDB" id="1435561at2759"/>
<dbReference type="EMBL" id="QJKJ01002790">
    <property type="protein sequence ID" value="RDY01334.1"/>
    <property type="molecule type" value="Genomic_DNA"/>
</dbReference>
<proteinExistence type="predicted"/>
<organism evidence="1 2">
    <name type="scientific">Mucuna pruriens</name>
    <name type="common">Velvet bean</name>
    <name type="synonym">Dolichos pruriens</name>
    <dbReference type="NCBI Taxonomy" id="157652"/>
    <lineage>
        <taxon>Eukaryota</taxon>
        <taxon>Viridiplantae</taxon>
        <taxon>Streptophyta</taxon>
        <taxon>Embryophyta</taxon>
        <taxon>Tracheophyta</taxon>
        <taxon>Spermatophyta</taxon>
        <taxon>Magnoliopsida</taxon>
        <taxon>eudicotyledons</taxon>
        <taxon>Gunneridae</taxon>
        <taxon>Pentapetalae</taxon>
        <taxon>rosids</taxon>
        <taxon>fabids</taxon>
        <taxon>Fabales</taxon>
        <taxon>Fabaceae</taxon>
        <taxon>Papilionoideae</taxon>
        <taxon>50 kb inversion clade</taxon>
        <taxon>NPAAA clade</taxon>
        <taxon>indigoferoid/millettioid clade</taxon>
        <taxon>Phaseoleae</taxon>
        <taxon>Mucuna</taxon>
    </lineage>
</organism>
<comment type="caution">
    <text evidence="1">The sequence shown here is derived from an EMBL/GenBank/DDBJ whole genome shotgun (WGS) entry which is preliminary data.</text>
</comment>
<dbReference type="Proteomes" id="UP000257109">
    <property type="component" value="Unassembled WGS sequence"/>
</dbReference>
<dbReference type="PANTHER" id="PTHR35317:SF23">
    <property type="entry name" value="OS04G0629600 PROTEIN"/>
    <property type="match status" value="1"/>
</dbReference>